<comment type="caution">
    <text evidence="4">The sequence shown here is derived from an EMBL/GenBank/DDBJ whole genome shotgun (WGS) entry which is preliminary data.</text>
</comment>
<dbReference type="HOGENOM" id="CLU_1611962_0_0_1"/>
<accession>J4U9P3</accession>
<reference evidence="4 5" key="1">
    <citation type="journal article" date="2012" name="Eukaryot. Cell">
        <title>Draft genome sequence of CBS 2479, the standard type strain of Trichosporon asahii.</title>
        <authorList>
            <person name="Yang R.Y."/>
            <person name="Li H.T."/>
            <person name="Zhu H."/>
            <person name="Zhou G.P."/>
            <person name="Wang M."/>
            <person name="Wang L."/>
        </authorList>
    </citation>
    <scope>NUCLEOTIDE SEQUENCE [LARGE SCALE GENOMIC DNA]</scope>
    <source>
        <strain evidence="5">ATCC 90039 / CBS 2479 / JCM 2466 / KCTC 7840 / NCYC 2677 / UAMH 7654</strain>
    </source>
</reference>
<feature type="region of interest" description="Disordered" evidence="1">
    <location>
        <begin position="86"/>
        <end position="107"/>
    </location>
</feature>
<protein>
    <submittedName>
        <fullName evidence="4">19 kDa protein having G-X-X-X-Q-X-W</fullName>
    </submittedName>
</protein>
<feature type="chain" id="PRO_5003780601" evidence="2">
    <location>
        <begin position="23"/>
        <end position="190"/>
    </location>
</feature>
<dbReference type="VEuPathDB" id="FungiDB:A1Q1_03846"/>
<dbReference type="InterPro" id="IPR035992">
    <property type="entry name" value="Ricin_B-like_lectins"/>
</dbReference>
<evidence type="ECO:0000313" key="4">
    <source>
        <dbReference type="EMBL" id="EJT47375.1"/>
    </source>
</evidence>
<feature type="signal peptide" evidence="2">
    <location>
        <begin position="1"/>
        <end position="22"/>
    </location>
</feature>
<name>J4U9P3_TRIAS</name>
<evidence type="ECO:0000259" key="3">
    <source>
        <dbReference type="Pfam" id="PF00652"/>
    </source>
</evidence>
<dbReference type="KEGG" id="tasa:A1Q1_03846"/>
<dbReference type="Pfam" id="PF00652">
    <property type="entry name" value="Ricin_B_lectin"/>
    <property type="match status" value="1"/>
</dbReference>
<dbReference type="EMBL" id="ALBS01000256">
    <property type="protein sequence ID" value="EJT47375.1"/>
    <property type="molecule type" value="Genomic_DNA"/>
</dbReference>
<feature type="domain" description="Ricin B lectin" evidence="3">
    <location>
        <begin position="104"/>
        <end position="189"/>
    </location>
</feature>
<evidence type="ECO:0000256" key="2">
    <source>
        <dbReference type="SAM" id="SignalP"/>
    </source>
</evidence>
<dbReference type="GeneID" id="25987359"/>
<dbReference type="AlphaFoldDB" id="J4U9P3"/>
<dbReference type="InterPro" id="IPR000772">
    <property type="entry name" value="Ricin_B_lectin"/>
</dbReference>
<dbReference type="Gene3D" id="2.80.10.50">
    <property type="match status" value="1"/>
</dbReference>
<feature type="compositionally biased region" description="Basic and acidic residues" evidence="1">
    <location>
        <begin position="98"/>
        <end position="107"/>
    </location>
</feature>
<proteinExistence type="predicted"/>
<gene>
    <name evidence="4" type="ORF">A1Q1_03846</name>
</gene>
<dbReference type="Proteomes" id="UP000002748">
    <property type="component" value="Unassembled WGS sequence"/>
</dbReference>
<sequence>MLPTTVTATLLASLTVAAPAKRQDEHPYSIEWRANPKGYLGDVATPDPNNIRGTHENGNVLGIAVSPNQQGNAMFRRIRTSFALNPSKPGPIRSLKNHSTDDKGPEHCLDGTSNPQNGAVPHFWDCYDGLDVQQWQVRPDGLIELEGTGLCLDYKDGKPTPDQLKGEDQATIQLWACDPNNTNQQWNVHQ</sequence>
<keyword evidence="2" id="KW-0732">Signal</keyword>
<evidence type="ECO:0000256" key="1">
    <source>
        <dbReference type="SAM" id="MobiDB-lite"/>
    </source>
</evidence>
<evidence type="ECO:0000313" key="5">
    <source>
        <dbReference type="Proteomes" id="UP000002748"/>
    </source>
</evidence>
<organism evidence="4 5">
    <name type="scientific">Trichosporon asahii var. asahii (strain ATCC 90039 / CBS 2479 / JCM 2466 / KCTC 7840 / NBRC 103889/ NCYC 2677 / UAMH 7654)</name>
    <name type="common">Yeast</name>
    <dbReference type="NCBI Taxonomy" id="1186058"/>
    <lineage>
        <taxon>Eukaryota</taxon>
        <taxon>Fungi</taxon>
        <taxon>Dikarya</taxon>
        <taxon>Basidiomycota</taxon>
        <taxon>Agaricomycotina</taxon>
        <taxon>Tremellomycetes</taxon>
        <taxon>Trichosporonales</taxon>
        <taxon>Trichosporonaceae</taxon>
        <taxon>Trichosporon</taxon>
    </lineage>
</organism>
<dbReference type="RefSeq" id="XP_014177746.1">
    <property type="nucleotide sequence ID" value="XM_014322271.1"/>
</dbReference>
<dbReference type="OrthoDB" id="6770063at2759"/>
<dbReference type="SUPFAM" id="SSF50370">
    <property type="entry name" value="Ricin B-like lectins"/>
    <property type="match status" value="1"/>
</dbReference>
<dbReference type="PROSITE" id="PS50231">
    <property type="entry name" value="RICIN_B_LECTIN"/>
    <property type="match status" value="1"/>
</dbReference>